<evidence type="ECO:0000313" key="1">
    <source>
        <dbReference type="EMBL" id="RHN78719.1"/>
    </source>
</evidence>
<dbReference type="EMBL" id="PSQE01000001">
    <property type="protein sequence ID" value="RHN78719.1"/>
    <property type="molecule type" value="Genomic_DNA"/>
</dbReference>
<gene>
    <name evidence="1" type="ORF">MtrunA17_Chr1g0169011</name>
</gene>
<dbReference type="Gramene" id="rna2364">
    <property type="protein sequence ID" value="RHN78719.1"/>
    <property type="gene ID" value="gene2364"/>
</dbReference>
<organism evidence="1">
    <name type="scientific">Medicago truncatula</name>
    <name type="common">Barrel medic</name>
    <name type="synonym">Medicago tribuloides</name>
    <dbReference type="NCBI Taxonomy" id="3880"/>
    <lineage>
        <taxon>Eukaryota</taxon>
        <taxon>Viridiplantae</taxon>
        <taxon>Streptophyta</taxon>
        <taxon>Embryophyta</taxon>
        <taxon>Tracheophyta</taxon>
        <taxon>Spermatophyta</taxon>
        <taxon>Magnoliopsida</taxon>
        <taxon>eudicotyledons</taxon>
        <taxon>Gunneridae</taxon>
        <taxon>Pentapetalae</taxon>
        <taxon>rosids</taxon>
        <taxon>fabids</taxon>
        <taxon>Fabales</taxon>
        <taxon>Fabaceae</taxon>
        <taxon>Papilionoideae</taxon>
        <taxon>50 kb inversion clade</taxon>
        <taxon>NPAAA clade</taxon>
        <taxon>Hologalegina</taxon>
        <taxon>IRL clade</taxon>
        <taxon>Trifolieae</taxon>
        <taxon>Medicago</taxon>
    </lineage>
</organism>
<accession>A0A396JKF3</accession>
<dbReference type="Proteomes" id="UP000265566">
    <property type="component" value="Chromosome 1"/>
</dbReference>
<proteinExistence type="predicted"/>
<protein>
    <submittedName>
        <fullName evidence="1">Putative transcription factor C2H2 family</fullName>
    </submittedName>
</protein>
<name>A0A396JKF3_MEDTR</name>
<sequence length="89" mass="10827">MRDFTRNMEKGRYFDFFFGFVQGHIMTRNLTFLGLTSQAWSWFIKQKFTYHLSTHTQELKLQVYCNKMFKQMSNLTVIVKVRKTKENID</sequence>
<dbReference type="AlphaFoldDB" id="A0A396JKF3"/>
<comment type="caution">
    <text evidence="1">The sequence shown here is derived from an EMBL/GenBank/DDBJ whole genome shotgun (WGS) entry which is preliminary data.</text>
</comment>
<reference evidence="1" key="1">
    <citation type="journal article" date="2018" name="Nat. Plants">
        <title>Whole-genome landscape of Medicago truncatula symbiotic genes.</title>
        <authorList>
            <person name="Pecrix Y."/>
            <person name="Gamas P."/>
            <person name="Carrere S."/>
        </authorList>
    </citation>
    <scope>NUCLEOTIDE SEQUENCE</scope>
    <source>
        <tissue evidence="1">Leaves</tissue>
    </source>
</reference>